<comment type="catalytic activity">
    <reaction evidence="5">
        <text>[protein]-C-terminal S-[(2E,6E)-farnesyl]-L-cysteine + S-adenosyl-L-methionine = [protein]-C-terminal S-[(2E,6E)-farnesyl]-L-cysteine methyl ester + S-adenosyl-L-homocysteine</text>
        <dbReference type="Rhea" id="RHEA:21672"/>
        <dbReference type="Rhea" id="RHEA-COMP:12125"/>
        <dbReference type="Rhea" id="RHEA-COMP:12126"/>
        <dbReference type="ChEBI" id="CHEBI:57856"/>
        <dbReference type="ChEBI" id="CHEBI:59789"/>
        <dbReference type="ChEBI" id="CHEBI:90510"/>
        <dbReference type="ChEBI" id="CHEBI:90511"/>
        <dbReference type="EC" id="2.1.1.100"/>
    </reaction>
</comment>
<keyword evidence="4 5" id="KW-0472">Membrane</keyword>
<comment type="subcellular location">
    <subcellularLocation>
        <location evidence="5">Endoplasmic reticulum membrane</location>
        <topology evidence="5">Multi-pass membrane protein</topology>
    </subcellularLocation>
    <subcellularLocation>
        <location evidence="1">Membrane</location>
        <topology evidence="1">Multi-pass membrane protein</topology>
    </subcellularLocation>
</comment>
<keyword evidence="7" id="KW-1185">Reference proteome</keyword>
<dbReference type="Gene3D" id="1.20.120.1630">
    <property type="match status" value="1"/>
</dbReference>
<evidence type="ECO:0000313" key="6">
    <source>
        <dbReference type="EMBL" id="PPQ88046.1"/>
    </source>
</evidence>
<evidence type="ECO:0000256" key="2">
    <source>
        <dbReference type="ARBA" id="ARBA00022692"/>
    </source>
</evidence>
<keyword evidence="2 5" id="KW-0812">Transmembrane</keyword>
<dbReference type="OrthoDB" id="422086at2759"/>
<dbReference type="AlphaFoldDB" id="A0A409XBA5"/>
<dbReference type="Pfam" id="PF04140">
    <property type="entry name" value="ICMT"/>
    <property type="match status" value="1"/>
</dbReference>
<dbReference type="PANTHER" id="PTHR12714:SF9">
    <property type="entry name" value="PROTEIN-S-ISOPRENYLCYSTEINE O-METHYLTRANSFERASE"/>
    <property type="match status" value="1"/>
</dbReference>
<evidence type="ECO:0000256" key="1">
    <source>
        <dbReference type="ARBA" id="ARBA00004141"/>
    </source>
</evidence>
<dbReference type="GO" id="GO:0005789">
    <property type="term" value="C:endoplasmic reticulum membrane"/>
    <property type="evidence" value="ECO:0007669"/>
    <property type="project" value="UniProtKB-SubCell"/>
</dbReference>
<evidence type="ECO:0000256" key="4">
    <source>
        <dbReference type="ARBA" id="ARBA00023136"/>
    </source>
</evidence>
<keyword evidence="5" id="KW-0256">Endoplasmic reticulum</keyword>
<dbReference type="PANTHER" id="PTHR12714">
    <property type="entry name" value="PROTEIN-S ISOPRENYLCYSTEINE O-METHYLTRANSFERASE"/>
    <property type="match status" value="1"/>
</dbReference>
<dbReference type="EC" id="2.1.1.100" evidence="5"/>
<accession>A0A409XBA5</accession>
<evidence type="ECO:0000256" key="3">
    <source>
        <dbReference type="ARBA" id="ARBA00022989"/>
    </source>
</evidence>
<dbReference type="InParanoid" id="A0A409XBA5"/>
<feature type="transmembrane region" description="Helical" evidence="5">
    <location>
        <begin position="128"/>
        <end position="147"/>
    </location>
</feature>
<reference evidence="6 7" key="1">
    <citation type="journal article" date="2018" name="Evol. Lett.">
        <title>Horizontal gene cluster transfer increased hallucinogenic mushroom diversity.</title>
        <authorList>
            <person name="Reynolds H.T."/>
            <person name="Vijayakumar V."/>
            <person name="Gluck-Thaler E."/>
            <person name="Korotkin H.B."/>
            <person name="Matheny P.B."/>
            <person name="Slot J.C."/>
        </authorList>
    </citation>
    <scope>NUCLEOTIDE SEQUENCE [LARGE SCALE GENOMIC DNA]</scope>
    <source>
        <strain evidence="6 7">2629</strain>
    </source>
</reference>
<dbReference type="InterPro" id="IPR007269">
    <property type="entry name" value="ICMT_MeTrfase"/>
</dbReference>
<protein>
    <recommendedName>
        <fullName evidence="5">Protein-S-isoprenylcysteine O-methyltransferase</fullName>
        <ecNumber evidence="5">2.1.1.100</ecNumber>
    </recommendedName>
</protein>
<keyword evidence="3 5" id="KW-1133">Transmembrane helix</keyword>
<gene>
    <name evidence="6" type="ORF">CVT24_010912</name>
</gene>
<name>A0A409XBA5_9AGAR</name>
<feature type="transmembrane region" description="Helical" evidence="5">
    <location>
        <begin position="41"/>
        <end position="61"/>
    </location>
</feature>
<dbReference type="STRING" id="181874.A0A409XBA5"/>
<dbReference type="GO" id="GO:0032259">
    <property type="term" value="P:methylation"/>
    <property type="evidence" value="ECO:0007669"/>
    <property type="project" value="UniProtKB-KW"/>
</dbReference>
<comment type="caution">
    <text evidence="5">Lacks conserved residue(s) required for the propagation of feature annotation.</text>
</comment>
<proteinExistence type="inferred from homology"/>
<dbReference type="Proteomes" id="UP000284842">
    <property type="component" value="Unassembled WGS sequence"/>
</dbReference>
<comment type="caution">
    <text evidence="6">The sequence shown here is derived from an EMBL/GenBank/DDBJ whole genome shotgun (WGS) entry which is preliminary data.</text>
</comment>
<evidence type="ECO:0000313" key="7">
    <source>
        <dbReference type="Proteomes" id="UP000284842"/>
    </source>
</evidence>
<keyword evidence="5" id="KW-0489">Methyltransferase</keyword>
<organism evidence="6 7">
    <name type="scientific">Panaeolus cyanescens</name>
    <dbReference type="NCBI Taxonomy" id="181874"/>
    <lineage>
        <taxon>Eukaryota</taxon>
        <taxon>Fungi</taxon>
        <taxon>Dikarya</taxon>
        <taxon>Basidiomycota</taxon>
        <taxon>Agaricomycotina</taxon>
        <taxon>Agaricomycetes</taxon>
        <taxon>Agaricomycetidae</taxon>
        <taxon>Agaricales</taxon>
        <taxon>Agaricineae</taxon>
        <taxon>Galeropsidaceae</taxon>
        <taxon>Panaeolus</taxon>
    </lineage>
</organism>
<evidence type="ECO:0000256" key="5">
    <source>
        <dbReference type="RuleBase" id="RU362022"/>
    </source>
</evidence>
<dbReference type="EMBL" id="NHTK01004145">
    <property type="protein sequence ID" value="PPQ88046.1"/>
    <property type="molecule type" value="Genomic_DNA"/>
</dbReference>
<keyword evidence="5" id="KW-0949">S-adenosyl-L-methionine</keyword>
<keyword evidence="5" id="KW-0808">Transferase</keyword>
<sequence>MQTFFGVAEVCLLLARSAPYPASRTLRLLLVFHGGDPNALKLTRLHVLAGAMMILGGLMRLSTYKSLGKFFTFQVGIQKDHRLIKSGLYSVVRHPSYSAMLLTQPGAILWNAAPGSWVQECGLLNTKLGALICSVAAFWLAASVYFIPISRMQREDNVLKEKFGQEWEEWAKQVPYKLIPFIY</sequence>
<dbReference type="GO" id="GO:0004671">
    <property type="term" value="F:protein C-terminal S-isoprenylcysteine carboxyl O-methyltransferase activity"/>
    <property type="evidence" value="ECO:0007669"/>
    <property type="project" value="UniProtKB-EC"/>
</dbReference>
<comment type="similarity">
    <text evidence="5">Belongs to the class VI-like SAM-binding methyltransferase superfamily. Isoprenylcysteine carboxyl methyltransferase family.</text>
</comment>